<evidence type="ECO:0000259" key="1">
    <source>
        <dbReference type="Pfam" id="PF04571"/>
    </source>
</evidence>
<evidence type="ECO:0000313" key="2">
    <source>
        <dbReference type="EMBL" id="VDM28849.1"/>
    </source>
</evidence>
<evidence type="ECO:0000313" key="3">
    <source>
        <dbReference type="Proteomes" id="UP000050794"/>
    </source>
</evidence>
<dbReference type="InterPro" id="IPR026058">
    <property type="entry name" value="LIPIN"/>
</dbReference>
<dbReference type="Proteomes" id="UP000050794">
    <property type="component" value="Unassembled WGS sequence"/>
</dbReference>
<protein>
    <submittedName>
        <fullName evidence="4">Lipin_N domain-containing protein</fullName>
    </submittedName>
</protein>
<reference evidence="2 3" key="2">
    <citation type="submission" date="2018-11" db="EMBL/GenBank/DDBJ databases">
        <authorList>
            <consortium name="Pathogen Informatics"/>
        </authorList>
    </citation>
    <scope>NUCLEOTIDE SEQUENCE [LARGE SCALE GENOMIC DNA]</scope>
</reference>
<dbReference type="GO" id="GO:0019432">
    <property type="term" value="P:triglyceride biosynthetic process"/>
    <property type="evidence" value="ECO:0007669"/>
    <property type="project" value="TreeGrafter"/>
</dbReference>
<gene>
    <name evidence="2" type="ORF">TCNE_LOCUS3132</name>
</gene>
<dbReference type="GO" id="GO:0009062">
    <property type="term" value="P:fatty acid catabolic process"/>
    <property type="evidence" value="ECO:0007669"/>
    <property type="project" value="TreeGrafter"/>
</dbReference>
<name>A0A183U3R2_TOXCA</name>
<dbReference type="GO" id="GO:0045944">
    <property type="term" value="P:positive regulation of transcription by RNA polymerase II"/>
    <property type="evidence" value="ECO:0007669"/>
    <property type="project" value="TreeGrafter"/>
</dbReference>
<dbReference type="InterPro" id="IPR007651">
    <property type="entry name" value="Lipin_N"/>
</dbReference>
<dbReference type="EMBL" id="UYWY01003739">
    <property type="protein sequence ID" value="VDM28849.1"/>
    <property type="molecule type" value="Genomic_DNA"/>
</dbReference>
<sequence length="103" mass="11962">MEYAYRLFKNVQFFYNTLNPATLSGAIDLIVVEQPDGTYLSTPFHVRFGKYGCFTSNEKVKYYFLAVASEHVKELCCDKYFPVRRDICGRDHAESREDKEPGD</sequence>
<feature type="domain" description="Lipin N-terminal" evidence="1">
    <location>
        <begin position="1"/>
        <end position="60"/>
    </location>
</feature>
<dbReference type="AlphaFoldDB" id="A0A183U3R2"/>
<dbReference type="GO" id="GO:0032869">
    <property type="term" value="P:cellular response to insulin stimulus"/>
    <property type="evidence" value="ECO:0007669"/>
    <property type="project" value="TreeGrafter"/>
</dbReference>
<evidence type="ECO:0000313" key="4">
    <source>
        <dbReference type="WBParaSite" id="TCNE_0000313201-mRNA-1"/>
    </source>
</evidence>
<keyword evidence="3" id="KW-1185">Reference proteome</keyword>
<dbReference type="PANTHER" id="PTHR12181">
    <property type="entry name" value="LIPIN"/>
    <property type="match status" value="1"/>
</dbReference>
<dbReference type="PANTHER" id="PTHR12181:SF12">
    <property type="entry name" value="PHOSPHATIDATE PHOSPHATASE"/>
    <property type="match status" value="1"/>
</dbReference>
<dbReference type="Pfam" id="PF04571">
    <property type="entry name" value="Lipin_N"/>
    <property type="match status" value="1"/>
</dbReference>
<dbReference type="WBParaSite" id="TCNE_0000313201-mRNA-1">
    <property type="protein sequence ID" value="TCNE_0000313201-mRNA-1"/>
    <property type="gene ID" value="TCNE_0000313201"/>
</dbReference>
<dbReference type="GO" id="GO:0008195">
    <property type="term" value="F:phosphatidate phosphatase activity"/>
    <property type="evidence" value="ECO:0007669"/>
    <property type="project" value="TreeGrafter"/>
</dbReference>
<reference evidence="4" key="1">
    <citation type="submission" date="2016-06" db="UniProtKB">
        <authorList>
            <consortium name="WormBaseParasite"/>
        </authorList>
    </citation>
    <scope>IDENTIFICATION</scope>
</reference>
<accession>A0A183U3R2</accession>
<dbReference type="GO" id="GO:0003713">
    <property type="term" value="F:transcription coactivator activity"/>
    <property type="evidence" value="ECO:0007669"/>
    <property type="project" value="TreeGrafter"/>
</dbReference>
<organism evidence="3 4">
    <name type="scientific">Toxocara canis</name>
    <name type="common">Canine roundworm</name>
    <dbReference type="NCBI Taxonomy" id="6265"/>
    <lineage>
        <taxon>Eukaryota</taxon>
        <taxon>Metazoa</taxon>
        <taxon>Ecdysozoa</taxon>
        <taxon>Nematoda</taxon>
        <taxon>Chromadorea</taxon>
        <taxon>Rhabditida</taxon>
        <taxon>Spirurina</taxon>
        <taxon>Ascaridomorpha</taxon>
        <taxon>Ascaridoidea</taxon>
        <taxon>Toxocaridae</taxon>
        <taxon>Toxocara</taxon>
    </lineage>
</organism>
<proteinExistence type="predicted"/>
<dbReference type="GO" id="GO:0005634">
    <property type="term" value="C:nucleus"/>
    <property type="evidence" value="ECO:0007669"/>
    <property type="project" value="TreeGrafter"/>
</dbReference>